<keyword evidence="2" id="KW-1133">Transmembrane helix</keyword>
<evidence type="ECO:0000313" key="4">
    <source>
        <dbReference type="Proteomes" id="UP000652013"/>
    </source>
</evidence>
<keyword evidence="4" id="KW-1185">Reference proteome</keyword>
<sequence>MSDQPTLVLPVGGDGPGPAPRTPNPWRAALIAVLVTLALAVPAAIILVLRGGDGADPVTPPLAAPASPAPSAPPSTPPDASPTPAPAAPDGRIALGTLQNSTLVIPPWPADNLRGPSGPLRFRDGVVTVPPHEVRTGEAPYGAHVVLWSATYGDVDHDGRAETIAPVECLIEGGSIQLVAFDRDSDGRIITLGTVVSTTGEVRDIDTTGVRVGGTGTVTVRVADYQGCCGDTTPTRWQTRRYRWTGGRFTQAGGPTAMPANPAVTQTRLTTGDLVLGPVSAGYRTGTLAVTLRHGFGARPDRVRLAFSVDRLEPIGTAWPATTVRGDGTVTITVKAPPSRGTVTYRYAFRHPIGATASSMVVEAEPLSARGAPLSEVMGWDNAAEARIRTVN</sequence>
<accession>A0A8J3YF38</accession>
<keyword evidence="2" id="KW-0812">Transmembrane</keyword>
<evidence type="ECO:0000313" key="3">
    <source>
        <dbReference type="EMBL" id="GIJ06770.1"/>
    </source>
</evidence>
<evidence type="ECO:0000256" key="2">
    <source>
        <dbReference type="SAM" id="Phobius"/>
    </source>
</evidence>
<keyword evidence="2" id="KW-0472">Membrane</keyword>
<organism evidence="3 4">
    <name type="scientific">Spirilliplanes yamanashiensis</name>
    <dbReference type="NCBI Taxonomy" id="42233"/>
    <lineage>
        <taxon>Bacteria</taxon>
        <taxon>Bacillati</taxon>
        <taxon>Actinomycetota</taxon>
        <taxon>Actinomycetes</taxon>
        <taxon>Micromonosporales</taxon>
        <taxon>Micromonosporaceae</taxon>
        <taxon>Spirilliplanes</taxon>
    </lineage>
</organism>
<reference evidence="3" key="1">
    <citation type="submission" date="2021-01" db="EMBL/GenBank/DDBJ databases">
        <title>Whole genome shotgun sequence of Spirilliplanes yamanashiensis NBRC 15828.</title>
        <authorList>
            <person name="Komaki H."/>
            <person name="Tamura T."/>
        </authorList>
    </citation>
    <scope>NUCLEOTIDE SEQUENCE</scope>
    <source>
        <strain evidence="3">NBRC 15828</strain>
    </source>
</reference>
<dbReference type="Proteomes" id="UP000652013">
    <property type="component" value="Unassembled WGS sequence"/>
</dbReference>
<proteinExistence type="predicted"/>
<feature type="region of interest" description="Disordered" evidence="1">
    <location>
        <begin position="59"/>
        <end position="92"/>
    </location>
</feature>
<comment type="caution">
    <text evidence="3">The sequence shown here is derived from an EMBL/GenBank/DDBJ whole genome shotgun (WGS) entry which is preliminary data.</text>
</comment>
<feature type="transmembrane region" description="Helical" evidence="2">
    <location>
        <begin position="28"/>
        <end position="49"/>
    </location>
</feature>
<protein>
    <submittedName>
        <fullName evidence="3">Uncharacterized protein</fullName>
    </submittedName>
</protein>
<name>A0A8J3YF38_9ACTN</name>
<gene>
    <name evidence="3" type="ORF">Sya03_61220</name>
</gene>
<evidence type="ECO:0000256" key="1">
    <source>
        <dbReference type="SAM" id="MobiDB-lite"/>
    </source>
</evidence>
<dbReference type="RefSeq" id="WP_203941933.1">
    <property type="nucleotide sequence ID" value="NZ_BAAAGJ010000007.1"/>
</dbReference>
<dbReference type="EMBL" id="BOOY01000048">
    <property type="protein sequence ID" value="GIJ06770.1"/>
    <property type="molecule type" value="Genomic_DNA"/>
</dbReference>
<feature type="compositionally biased region" description="Pro residues" evidence="1">
    <location>
        <begin position="59"/>
        <end position="87"/>
    </location>
</feature>
<feature type="region of interest" description="Disordered" evidence="1">
    <location>
        <begin position="1"/>
        <end position="21"/>
    </location>
</feature>
<dbReference type="AlphaFoldDB" id="A0A8J3YF38"/>